<keyword evidence="3" id="KW-1185">Reference proteome</keyword>
<name>A0A2T7A732_TUBBO</name>
<evidence type="ECO:0008006" key="4">
    <source>
        <dbReference type="Google" id="ProtNLM"/>
    </source>
</evidence>
<organism evidence="2 3">
    <name type="scientific">Tuber borchii</name>
    <name type="common">White truffle</name>
    <dbReference type="NCBI Taxonomy" id="42251"/>
    <lineage>
        <taxon>Eukaryota</taxon>
        <taxon>Fungi</taxon>
        <taxon>Dikarya</taxon>
        <taxon>Ascomycota</taxon>
        <taxon>Pezizomycotina</taxon>
        <taxon>Pezizomycetes</taxon>
        <taxon>Pezizales</taxon>
        <taxon>Tuberaceae</taxon>
        <taxon>Tuber</taxon>
    </lineage>
</organism>
<evidence type="ECO:0000256" key="1">
    <source>
        <dbReference type="SAM" id="SignalP"/>
    </source>
</evidence>
<feature type="chain" id="PRO_5015439736" description="Transmembrane protein" evidence="1">
    <location>
        <begin position="20"/>
        <end position="163"/>
    </location>
</feature>
<reference evidence="2 3" key="1">
    <citation type="submission" date="2017-04" db="EMBL/GenBank/DDBJ databases">
        <title>Draft genome sequence of Tuber borchii Vittad., a whitish edible truffle.</title>
        <authorList>
            <consortium name="DOE Joint Genome Institute"/>
            <person name="Murat C."/>
            <person name="Kuo A."/>
            <person name="Barry K.W."/>
            <person name="Clum A."/>
            <person name="Dockter R.B."/>
            <person name="Fauchery L."/>
            <person name="Iotti M."/>
            <person name="Kohler A."/>
            <person name="Labutti K."/>
            <person name="Lindquist E.A."/>
            <person name="Lipzen A."/>
            <person name="Ohm R.A."/>
            <person name="Wang M."/>
            <person name="Grigoriev I.V."/>
            <person name="Zambonelli A."/>
            <person name="Martin F.M."/>
        </authorList>
    </citation>
    <scope>NUCLEOTIDE SEQUENCE [LARGE SCALE GENOMIC DNA]</scope>
    <source>
        <strain evidence="2 3">Tbo3840</strain>
    </source>
</reference>
<proteinExistence type="predicted"/>
<evidence type="ECO:0000313" key="2">
    <source>
        <dbReference type="EMBL" id="PUU83500.1"/>
    </source>
</evidence>
<keyword evidence="1" id="KW-0732">Signal</keyword>
<dbReference type="AlphaFoldDB" id="A0A2T7A732"/>
<feature type="signal peptide" evidence="1">
    <location>
        <begin position="1"/>
        <end position="19"/>
    </location>
</feature>
<accession>A0A2T7A732</accession>
<gene>
    <name evidence="2" type="ORF">B9Z19DRAFT_1072511</name>
</gene>
<comment type="caution">
    <text evidence="2">The sequence shown here is derived from an EMBL/GenBank/DDBJ whole genome shotgun (WGS) entry which is preliminary data.</text>
</comment>
<sequence>MFLCINLVSFSGWVAGSWGQMVIVVVGTEEEYRCIGGYCGCEFGSNGVNLGLVSRLVWRWLWLWSAIGILQNWYRYCMMPWFPTSHSHTILLSTSFANPSPPLSLSLLIIHPSDQTKSSIIKRDSFTLFPEKAFFFFFRQVKKINKIGWFVEKTKAKVEKSGV</sequence>
<evidence type="ECO:0000313" key="3">
    <source>
        <dbReference type="Proteomes" id="UP000244722"/>
    </source>
</evidence>
<protein>
    <recommendedName>
        <fullName evidence="4">Transmembrane protein</fullName>
    </recommendedName>
</protein>
<dbReference type="Proteomes" id="UP000244722">
    <property type="component" value="Unassembled WGS sequence"/>
</dbReference>
<dbReference type="EMBL" id="NESQ01000011">
    <property type="protein sequence ID" value="PUU83500.1"/>
    <property type="molecule type" value="Genomic_DNA"/>
</dbReference>